<dbReference type="PRINTS" id="PR00959">
    <property type="entry name" value="MEVGALKINASE"/>
</dbReference>
<keyword evidence="14" id="KW-1207">Sterol metabolism</keyword>
<evidence type="ECO:0000256" key="2">
    <source>
        <dbReference type="ARBA" id="ARBA00006495"/>
    </source>
</evidence>
<keyword evidence="8 14" id="KW-0418">Kinase</keyword>
<name>R4X710_TAPDE</name>
<dbReference type="GO" id="GO:0005829">
    <property type="term" value="C:cytosol"/>
    <property type="evidence" value="ECO:0007669"/>
    <property type="project" value="TreeGrafter"/>
</dbReference>
<dbReference type="InterPro" id="IPR020568">
    <property type="entry name" value="Ribosomal_Su5_D2-typ_SF"/>
</dbReference>
<comment type="catalytic activity">
    <reaction evidence="12">
        <text>(R)-mevalonate + ATP = (R)-5-phosphomevalonate + ADP + H(+)</text>
        <dbReference type="Rhea" id="RHEA:17065"/>
        <dbReference type="ChEBI" id="CHEBI:15378"/>
        <dbReference type="ChEBI" id="CHEBI:30616"/>
        <dbReference type="ChEBI" id="CHEBI:36464"/>
        <dbReference type="ChEBI" id="CHEBI:58146"/>
        <dbReference type="ChEBI" id="CHEBI:456216"/>
        <dbReference type="EC" id="2.7.1.36"/>
    </reaction>
    <physiologicalReaction direction="left-to-right" evidence="12">
        <dbReference type="Rhea" id="RHEA:17066"/>
    </physiologicalReaction>
</comment>
<dbReference type="GO" id="GO:0019287">
    <property type="term" value="P:isopentenyl diphosphate biosynthetic process, mevalonate pathway"/>
    <property type="evidence" value="ECO:0007669"/>
    <property type="project" value="UniProtKB-UniPathway"/>
</dbReference>
<dbReference type="NCBIfam" id="TIGR00549">
    <property type="entry name" value="mevalon_kin"/>
    <property type="match status" value="1"/>
</dbReference>
<dbReference type="PROSITE" id="PS00627">
    <property type="entry name" value="GHMP_KINASES_ATP"/>
    <property type="match status" value="1"/>
</dbReference>
<keyword evidence="14" id="KW-0756">Sterol biosynthesis</keyword>
<evidence type="ECO:0000256" key="14">
    <source>
        <dbReference type="RuleBase" id="RU363087"/>
    </source>
</evidence>
<evidence type="ECO:0000256" key="12">
    <source>
        <dbReference type="ARBA" id="ARBA00029310"/>
    </source>
</evidence>
<dbReference type="InterPro" id="IPR013750">
    <property type="entry name" value="GHMP_kinase_C_dom"/>
</dbReference>
<comment type="subcellular location">
    <subcellularLocation>
        <location evidence="1 14">Cytoplasm</location>
    </subcellularLocation>
</comment>
<dbReference type="STRING" id="1097556.R4X710"/>
<dbReference type="PANTHER" id="PTHR43290:SF2">
    <property type="entry name" value="MEVALONATE KINASE"/>
    <property type="match status" value="1"/>
</dbReference>
<evidence type="ECO:0000313" key="18">
    <source>
        <dbReference type="Proteomes" id="UP000013776"/>
    </source>
</evidence>
<keyword evidence="7 14" id="KW-0547">Nucleotide-binding</keyword>
<dbReference type="InterPro" id="IPR014721">
    <property type="entry name" value="Ribsml_uS5_D2-typ_fold_subgr"/>
</dbReference>
<dbReference type="InterPro" id="IPR006204">
    <property type="entry name" value="GHMP_kinase_N_dom"/>
</dbReference>
<gene>
    <name evidence="17" type="ORF">TAPDE_000454</name>
</gene>
<reference evidence="17 18" key="1">
    <citation type="journal article" date="2013" name="MBio">
        <title>Genome sequencing of the plant pathogen Taphrina deformans, the causal agent of peach leaf curl.</title>
        <authorList>
            <person name="Cisse O.H."/>
            <person name="Almeida J.M.G.C.F."/>
            <person name="Fonseca A."/>
            <person name="Kumar A.A."/>
            <person name="Salojaervi J."/>
            <person name="Overmyer K."/>
            <person name="Hauser P.M."/>
            <person name="Pagni M."/>
        </authorList>
    </citation>
    <scope>NUCLEOTIDE SEQUENCE [LARGE SCALE GENOMIC DNA]</scope>
    <source>
        <strain evidence="18">PYCC 5710 / ATCC 11124 / CBS 356.35 / IMI 108563 / JCM 9778 / NBRC 8474</strain>
    </source>
</reference>
<protein>
    <recommendedName>
        <fullName evidence="3 14">Mevalonate kinase</fullName>
        <shortName evidence="14">MK</shortName>
        <ecNumber evidence="3 14">2.7.1.36</ecNumber>
    </recommendedName>
</protein>
<keyword evidence="11 14" id="KW-0443">Lipid metabolism</keyword>
<evidence type="ECO:0000259" key="16">
    <source>
        <dbReference type="Pfam" id="PF08544"/>
    </source>
</evidence>
<keyword evidence="14" id="KW-0753">Steroid metabolism</keyword>
<keyword evidence="9 14" id="KW-0067">ATP-binding</keyword>
<evidence type="ECO:0000313" key="17">
    <source>
        <dbReference type="EMBL" id="CCG80818.1"/>
    </source>
</evidence>
<evidence type="ECO:0000256" key="1">
    <source>
        <dbReference type="ARBA" id="ARBA00004496"/>
    </source>
</evidence>
<evidence type="ECO:0000256" key="3">
    <source>
        <dbReference type="ARBA" id="ARBA00012103"/>
    </source>
</evidence>
<keyword evidence="6 14" id="KW-0808">Transferase</keyword>
<evidence type="ECO:0000256" key="13">
    <source>
        <dbReference type="ARBA" id="ARBA00029438"/>
    </source>
</evidence>
<dbReference type="Pfam" id="PF08544">
    <property type="entry name" value="GHMP_kinases_C"/>
    <property type="match status" value="1"/>
</dbReference>
<accession>R4X710</accession>
<dbReference type="InterPro" id="IPR006203">
    <property type="entry name" value="GHMP_knse_ATP-bd_CS"/>
</dbReference>
<dbReference type="VEuPathDB" id="FungiDB:TAPDE_000454"/>
<dbReference type="eggNOG" id="KOG1511">
    <property type="taxonomic scope" value="Eukaryota"/>
</dbReference>
<keyword evidence="18" id="KW-1185">Reference proteome</keyword>
<dbReference type="Gene3D" id="3.30.230.10">
    <property type="match status" value="1"/>
</dbReference>
<evidence type="ECO:0000256" key="9">
    <source>
        <dbReference type="ARBA" id="ARBA00022840"/>
    </source>
</evidence>
<evidence type="ECO:0000259" key="15">
    <source>
        <dbReference type="Pfam" id="PF00288"/>
    </source>
</evidence>
<dbReference type="InterPro" id="IPR006205">
    <property type="entry name" value="Mev_gal_kin"/>
</dbReference>
<keyword evidence="5 14" id="KW-0444">Lipid biosynthesis</keyword>
<dbReference type="Pfam" id="PF00288">
    <property type="entry name" value="GHMP_kinases_N"/>
    <property type="match status" value="1"/>
</dbReference>
<comment type="similarity">
    <text evidence="2 14">Belongs to the GHMP kinase family. Mevalonate kinase subfamily.</text>
</comment>
<dbReference type="Gene3D" id="3.30.70.890">
    <property type="entry name" value="GHMP kinase, C-terminal domain"/>
    <property type="match status" value="1"/>
</dbReference>
<keyword evidence="4 14" id="KW-0963">Cytoplasm</keyword>
<dbReference type="PANTHER" id="PTHR43290">
    <property type="entry name" value="MEVALONATE KINASE"/>
    <property type="match status" value="1"/>
</dbReference>
<keyword evidence="10" id="KW-0460">Magnesium</keyword>
<dbReference type="GO" id="GO:0006696">
    <property type="term" value="P:ergosterol biosynthetic process"/>
    <property type="evidence" value="ECO:0007669"/>
    <property type="project" value="TreeGrafter"/>
</dbReference>
<proteinExistence type="inferred from homology"/>
<dbReference type="EMBL" id="CAHR02000015">
    <property type="protein sequence ID" value="CCG80818.1"/>
    <property type="molecule type" value="Genomic_DNA"/>
</dbReference>
<feature type="domain" description="GHMP kinase N-terminal" evidence="15">
    <location>
        <begin position="131"/>
        <end position="211"/>
    </location>
</feature>
<comment type="pathway">
    <text evidence="13 14">Isoprenoid biosynthesis; isopentenyl diphosphate biosynthesis via mevalonate pathway; isopentenyl diphosphate from (R)-mevalonate: step 1/3.</text>
</comment>
<dbReference type="InterPro" id="IPR036554">
    <property type="entry name" value="GHMP_kinase_C_sf"/>
</dbReference>
<comment type="caution">
    <text evidence="17">The sequence shown here is derived from an EMBL/GenBank/DDBJ whole genome shotgun (WGS) entry which is preliminary data.</text>
</comment>
<sequence length="384" mass="40535">MSLTVSAPGKVILFGDHSVVYDRRAVAASISLRTTLTFTSNMDEQITLDFPDIGLHLVLDRTELDAITRSSKSSGRATSLPLPSLDLELLDAIEITLSERGLEGVTKAAAAAFLYLFFKLQPTPDKAVFGTYHIMSALPIGAGLGSSASVSVIIAATLLQLIGAIELPSTSKNAQADEKHLDLINKWAYVGEQCIHGNPSGVDNTVATYGGAVAFQKSLPIELIHAPALPLLLTNTGVPRSTKAQVAGVADLRASFPPVIENILDAMHQIAIEAQGLLPDARENKDRIGALMELNQGLLRTLGVSHPAIEEVVRDNHTKGWTKLIGAGGGGCVITLLKDEAVSLVSPDSSSSKPEQYLVALGGSGVGFHTETGVQHYTSMNTDS</sequence>
<dbReference type="SUPFAM" id="SSF54211">
    <property type="entry name" value="Ribosomal protein S5 domain 2-like"/>
    <property type="match status" value="1"/>
</dbReference>
<dbReference type="GO" id="GO:0004496">
    <property type="term" value="F:mevalonate kinase activity"/>
    <property type="evidence" value="ECO:0007669"/>
    <property type="project" value="UniProtKB-EC"/>
</dbReference>
<feature type="domain" description="GHMP kinase C-terminal" evidence="16">
    <location>
        <begin position="282"/>
        <end position="341"/>
    </location>
</feature>
<comment type="function">
    <text evidence="14">Mevalonate kinase; part of the second module of ergosterol biosynthesis pathway that includes the middle steps of the pathway. The second module is carried out in the vacuole and involves the formation of farnesyl diphosphate, which is also an important intermediate in the biosynthesis of ubiquinone, dolichol, heme and prenylated proteins.</text>
</comment>
<evidence type="ECO:0000256" key="5">
    <source>
        <dbReference type="ARBA" id="ARBA00022516"/>
    </source>
</evidence>
<dbReference type="GO" id="GO:0005524">
    <property type="term" value="F:ATP binding"/>
    <property type="evidence" value="ECO:0007669"/>
    <property type="project" value="UniProtKB-KW"/>
</dbReference>
<evidence type="ECO:0000256" key="4">
    <source>
        <dbReference type="ARBA" id="ARBA00022490"/>
    </source>
</evidence>
<evidence type="ECO:0000256" key="8">
    <source>
        <dbReference type="ARBA" id="ARBA00022777"/>
    </source>
</evidence>
<evidence type="ECO:0000256" key="7">
    <source>
        <dbReference type="ARBA" id="ARBA00022741"/>
    </source>
</evidence>
<evidence type="ECO:0000256" key="10">
    <source>
        <dbReference type="ARBA" id="ARBA00022842"/>
    </source>
</evidence>
<dbReference type="EC" id="2.7.1.36" evidence="3 14"/>
<dbReference type="UniPathway" id="UPA00057">
    <property type="reaction ID" value="UER00098"/>
</dbReference>
<evidence type="ECO:0000256" key="6">
    <source>
        <dbReference type="ARBA" id="ARBA00022679"/>
    </source>
</evidence>
<dbReference type="Proteomes" id="UP000013776">
    <property type="component" value="Unassembled WGS sequence"/>
</dbReference>
<evidence type="ECO:0000256" key="11">
    <source>
        <dbReference type="ARBA" id="ARBA00023098"/>
    </source>
</evidence>
<dbReference type="AlphaFoldDB" id="R4X710"/>
<dbReference type="SUPFAM" id="SSF55060">
    <property type="entry name" value="GHMP Kinase, C-terminal domain"/>
    <property type="match status" value="1"/>
</dbReference>
<dbReference type="OrthoDB" id="1652964at2759"/>
<keyword evidence="14" id="KW-0752">Steroid biosynthesis</keyword>
<organism evidence="17 18">
    <name type="scientific">Taphrina deformans (strain PYCC 5710 / ATCC 11124 / CBS 356.35 / IMI 108563 / JCM 9778 / NBRC 8474)</name>
    <name type="common">Peach leaf curl fungus</name>
    <name type="synonym">Lalaria deformans</name>
    <dbReference type="NCBI Taxonomy" id="1097556"/>
    <lineage>
        <taxon>Eukaryota</taxon>
        <taxon>Fungi</taxon>
        <taxon>Dikarya</taxon>
        <taxon>Ascomycota</taxon>
        <taxon>Taphrinomycotina</taxon>
        <taxon>Taphrinomycetes</taxon>
        <taxon>Taphrinales</taxon>
        <taxon>Taphrinaceae</taxon>
        <taxon>Taphrina</taxon>
    </lineage>
</organism>